<name>A0A081KCM3_9GAMM</name>
<protein>
    <submittedName>
        <fullName evidence="1">Alginate lyase</fullName>
    </submittedName>
</protein>
<dbReference type="GO" id="GO:0016829">
    <property type="term" value="F:lyase activity"/>
    <property type="evidence" value="ECO:0007669"/>
    <property type="project" value="UniProtKB-KW"/>
</dbReference>
<dbReference type="Proteomes" id="UP000027997">
    <property type="component" value="Unassembled WGS sequence"/>
</dbReference>
<dbReference type="AlphaFoldDB" id="A0A081KCM3"/>
<evidence type="ECO:0000313" key="2">
    <source>
        <dbReference type="Proteomes" id="UP000027997"/>
    </source>
</evidence>
<dbReference type="EMBL" id="JOJP01000001">
    <property type="protein sequence ID" value="KEI71899.1"/>
    <property type="molecule type" value="Genomic_DNA"/>
</dbReference>
<dbReference type="eggNOG" id="COG3813">
    <property type="taxonomic scope" value="Bacteria"/>
</dbReference>
<organism evidence="1 2">
    <name type="scientific">Endozoicomonas elysicola</name>
    <dbReference type="NCBI Taxonomy" id="305900"/>
    <lineage>
        <taxon>Bacteria</taxon>
        <taxon>Pseudomonadati</taxon>
        <taxon>Pseudomonadota</taxon>
        <taxon>Gammaproteobacteria</taxon>
        <taxon>Oceanospirillales</taxon>
        <taxon>Endozoicomonadaceae</taxon>
        <taxon>Endozoicomonas</taxon>
    </lineage>
</organism>
<keyword evidence="2" id="KW-1185">Reference proteome</keyword>
<dbReference type="InterPro" id="IPR010696">
    <property type="entry name" value="DUF1272"/>
</dbReference>
<gene>
    <name evidence="1" type="ORF">GV64_15190</name>
</gene>
<evidence type="ECO:0000313" key="1">
    <source>
        <dbReference type="EMBL" id="KEI71899.1"/>
    </source>
</evidence>
<keyword evidence="1" id="KW-0456">Lyase</keyword>
<accession>A0A081KCM3</accession>
<proteinExistence type="predicted"/>
<dbReference type="Pfam" id="PF06906">
    <property type="entry name" value="DUF1272"/>
    <property type="match status" value="1"/>
</dbReference>
<reference evidence="1 2" key="1">
    <citation type="submission" date="2014-06" db="EMBL/GenBank/DDBJ databases">
        <title>Whole Genome Sequences of Three Symbiotic Endozoicomonas Bacteria.</title>
        <authorList>
            <person name="Neave M.J."/>
            <person name="Apprill A."/>
            <person name="Voolstra C.R."/>
        </authorList>
    </citation>
    <scope>NUCLEOTIDE SEQUENCE [LARGE SCALE GENOMIC DNA]</scope>
    <source>
        <strain evidence="1 2">DSM 22380</strain>
    </source>
</reference>
<dbReference type="STRING" id="305900.GV64_15190"/>
<sequence length="75" mass="8709">MMMKMKKHCQQCQAKTDEADLAFICSFECTFCSTCADHQDFICPNCNGELLQRPRRTRTPLDVSLTQMKRKLFGK</sequence>
<comment type="caution">
    <text evidence="1">The sequence shown here is derived from an EMBL/GenBank/DDBJ whole genome shotgun (WGS) entry which is preliminary data.</text>
</comment>